<keyword evidence="3" id="KW-1185">Reference proteome</keyword>
<name>A0ABR2RXS2_9ROSI</name>
<comment type="caution">
    <text evidence="2">The sequence shown here is derived from an EMBL/GenBank/DDBJ whole genome shotgun (WGS) entry which is preliminary data.</text>
</comment>
<proteinExistence type="predicted"/>
<keyword evidence="1" id="KW-0812">Transmembrane</keyword>
<dbReference type="EMBL" id="JBBPBN010000020">
    <property type="protein sequence ID" value="KAK9017509.1"/>
    <property type="molecule type" value="Genomic_DNA"/>
</dbReference>
<evidence type="ECO:0000313" key="2">
    <source>
        <dbReference type="EMBL" id="KAK9017509.1"/>
    </source>
</evidence>
<reference evidence="2 3" key="1">
    <citation type="journal article" date="2024" name="G3 (Bethesda)">
        <title>Genome assembly of Hibiscus sabdariffa L. provides insights into metabolisms of medicinal natural products.</title>
        <authorList>
            <person name="Kim T."/>
        </authorList>
    </citation>
    <scope>NUCLEOTIDE SEQUENCE [LARGE SCALE GENOMIC DNA]</scope>
    <source>
        <strain evidence="2">TK-2024</strain>
        <tissue evidence="2">Old leaves</tissue>
    </source>
</reference>
<feature type="transmembrane region" description="Helical" evidence="1">
    <location>
        <begin position="12"/>
        <end position="34"/>
    </location>
</feature>
<protein>
    <submittedName>
        <fullName evidence="2">Uncharacterized protein</fullName>
    </submittedName>
</protein>
<sequence length="344" mass="37826">MLASLSCACRAFFGFSSFFLSFLAPEWVFSLFFVDLSRFLLLYSSFGLFIDCLGAAEDVVGELDLSKFPPLQHSQRIGKEIHDEVLLRLIWGGERFVDVGVELVWAPPRCNHCSSFGHLEETCCKKNTSNVSLSDQIDDERSNVAPGACDEGHRNGSDVDTEGGVQGQIDVGCDVVGPRVVGNGFQANAEACSSGLLTAERPVVLDNTEGVEQDVALSPRKATGGVVELLNQLKPKARGQGGKGAKVKVIIRDRNGRRLETYEDISQEFVQFFTDLLGSFDENVEVIHDDLLREILDVEITADMQSCLVAPVTQKEIKDVVFSMNGNKAPRLDGYSTRFFQATW</sequence>
<gene>
    <name evidence="2" type="ORF">V6N11_079988</name>
</gene>
<keyword evidence="1" id="KW-0472">Membrane</keyword>
<evidence type="ECO:0000313" key="3">
    <source>
        <dbReference type="Proteomes" id="UP001396334"/>
    </source>
</evidence>
<keyword evidence="1" id="KW-1133">Transmembrane helix</keyword>
<organism evidence="2 3">
    <name type="scientific">Hibiscus sabdariffa</name>
    <name type="common">roselle</name>
    <dbReference type="NCBI Taxonomy" id="183260"/>
    <lineage>
        <taxon>Eukaryota</taxon>
        <taxon>Viridiplantae</taxon>
        <taxon>Streptophyta</taxon>
        <taxon>Embryophyta</taxon>
        <taxon>Tracheophyta</taxon>
        <taxon>Spermatophyta</taxon>
        <taxon>Magnoliopsida</taxon>
        <taxon>eudicotyledons</taxon>
        <taxon>Gunneridae</taxon>
        <taxon>Pentapetalae</taxon>
        <taxon>rosids</taxon>
        <taxon>malvids</taxon>
        <taxon>Malvales</taxon>
        <taxon>Malvaceae</taxon>
        <taxon>Malvoideae</taxon>
        <taxon>Hibiscus</taxon>
    </lineage>
</organism>
<accession>A0ABR2RXS2</accession>
<evidence type="ECO:0000256" key="1">
    <source>
        <dbReference type="SAM" id="Phobius"/>
    </source>
</evidence>
<dbReference type="Proteomes" id="UP001396334">
    <property type="component" value="Unassembled WGS sequence"/>
</dbReference>